<dbReference type="GO" id="GO:0000271">
    <property type="term" value="P:polysaccharide biosynthetic process"/>
    <property type="evidence" value="ECO:0007669"/>
    <property type="project" value="InterPro"/>
</dbReference>
<organism evidence="8 9">
    <name type="scientific">Nitratireductor arenosus</name>
    <dbReference type="NCBI Taxonomy" id="2682096"/>
    <lineage>
        <taxon>Bacteria</taxon>
        <taxon>Pseudomonadati</taxon>
        <taxon>Pseudomonadota</taxon>
        <taxon>Alphaproteobacteria</taxon>
        <taxon>Hyphomicrobiales</taxon>
        <taxon>Phyllobacteriaceae</taxon>
        <taxon>Nitratireductor</taxon>
    </lineage>
</organism>
<gene>
    <name evidence="8" type="ORF">GN330_11315</name>
</gene>
<evidence type="ECO:0000313" key="8">
    <source>
        <dbReference type="EMBL" id="MVA97833.1"/>
    </source>
</evidence>
<keyword evidence="4 6" id="KW-1133">Transmembrane helix</keyword>
<dbReference type="GO" id="GO:0005886">
    <property type="term" value="C:plasma membrane"/>
    <property type="evidence" value="ECO:0007669"/>
    <property type="project" value="TreeGrafter"/>
</dbReference>
<evidence type="ECO:0000256" key="4">
    <source>
        <dbReference type="ARBA" id="ARBA00022989"/>
    </source>
</evidence>
<dbReference type="InterPro" id="IPR007267">
    <property type="entry name" value="GtrA_DPMS_TM"/>
</dbReference>
<evidence type="ECO:0000313" key="9">
    <source>
        <dbReference type="Proteomes" id="UP000463224"/>
    </source>
</evidence>
<comment type="caution">
    <text evidence="8">The sequence shown here is derived from an EMBL/GenBank/DDBJ whole genome shotgun (WGS) entry which is preliminary data.</text>
</comment>
<feature type="domain" description="GtrA/DPMS transmembrane" evidence="7">
    <location>
        <begin position="10"/>
        <end position="126"/>
    </location>
</feature>
<feature type="transmembrane region" description="Helical" evidence="6">
    <location>
        <begin position="12"/>
        <end position="35"/>
    </location>
</feature>
<protein>
    <submittedName>
        <fullName evidence="8">GtrA family protein</fullName>
    </submittedName>
</protein>
<sequence>MNARLAEVLRYILNGLAATVVHYGVLTFNLAVLAIPSAGLANFLAAIVGITASFLGSRYFVFRKTREHMLRQMVKFGGLYGAIAVLHGLVLLVWTDYLGHDFRVGFVIATAMQVSLSYAGNRFLVFVR</sequence>
<feature type="transmembrane region" description="Helical" evidence="6">
    <location>
        <begin position="41"/>
        <end position="61"/>
    </location>
</feature>
<feature type="transmembrane region" description="Helical" evidence="6">
    <location>
        <begin position="73"/>
        <end position="94"/>
    </location>
</feature>
<evidence type="ECO:0000256" key="1">
    <source>
        <dbReference type="ARBA" id="ARBA00004141"/>
    </source>
</evidence>
<dbReference type="AlphaFoldDB" id="A0A844QIH7"/>
<evidence type="ECO:0000256" key="5">
    <source>
        <dbReference type="ARBA" id="ARBA00023136"/>
    </source>
</evidence>
<dbReference type="Pfam" id="PF04138">
    <property type="entry name" value="GtrA_DPMS_TM"/>
    <property type="match status" value="1"/>
</dbReference>
<proteinExistence type="inferred from homology"/>
<evidence type="ECO:0000256" key="3">
    <source>
        <dbReference type="ARBA" id="ARBA00022692"/>
    </source>
</evidence>
<dbReference type="EMBL" id="WPHG01000002">
    <property type="protein sequence ID" value="MVA97833.1"/>
    <property type="molecule type" value="Genomic_DNA"/>
</dbReference>
<dbReference type="PANTHER" id="PTHR38459">
    <property type="entry name" value="PROPHAGE BACTOPRENOL-LINKED GLUCOSE TRANSLOCASE HOMOLOG"/>
    <property type="match status" value="1"/>
</dbReference>
<keyword evidence="5 6" id="KW-0472">Membrane</keyword>
<dbReference type="Proteomes" id="UP000463224">
    <property type="component" value="Unassembled WGS sequence"/>
</dbReference>
<dbReference type="InterPro" id="IPR051401">
    <property type="entry name" value="GtrA_CellWall_Glycosyl"/>
</dbReference>
<feature type="transmembrane region" description="Helical" evidence="6">
    <location>
        <begin position="106"/>
        <end position="127"/>
    </location>
</feature>
<reference evidence="8 9" key="1">
    <citation type="submission" date="2019-12" db="EMBL/GenBank/DDBJ databases">
        <title>Nitratireductor arenosus sp. nov., Isolated from sea sand, Jeju island, South Korea.</title>
        <authorList>
            <person name="Kim W."/>
        </authorList>
    </citation>
    <scope>NUCLEOTIDE SEQUENCE [LARGE SCALE GENOMIC DNA]</scope>
    <source>
        <strain evidence="8 9">CAU 1489</strain>
    </source>
</reference>
<comment type="similarity">
    <text evidence="2">Belongs to the GtrA family.</text>
</comment>
<name>A0A844QIH7_9HYPH</name>
<evidence type="ECO:0000256" key="6">
    <source>
        <dbReference type="SAM" id="Phobius"/>
    </source>
</evidence>
<accession>A0A844QIH7</accession>
<comment type="subcellular location">
    <subcellularLocation>
        <location evidence="1">Membrane</location>
        <topology evidence="1">Multi-pass membrane protein</topology>
    </subcellularLocation>
</comment>
<keyword evidence="3 6" id="KW-0812">Transmembrane</keyword>
<keyword evidence="9" id="KW-1185">Reference proteome</keyword>
<dbReference type="PANTHER" id="PTHR38459:SF1">
    <property type="entry name" value="PROPHAGE BACTOPRENOL-LINKED GLUCOSE TRANSLOCASE HOMOLOG"/>
    <property type="match status" value="1"/>
</dbReference>
<evidence type="ECO:0000259" key="7">
    <source>
        <dbReference type="Pfam" id="PF04138"/>
    </source>
</evidence>
<dbReference type="RefSeq" id="WP_197435120.1">
    <property type="nucleotide sequence ID" value="NZ_WPHG01000002.1"/>
</dbReference>
<evidence type="ECO:0000256" key="2">
    <source>
        <dbReference type="ARBA" id="ARBA00009399"/>
    </source>
</evidence>